<accession>A0A268ETY7</accession>
<keyword evidence="4" id="KW-0808">Transferase</keyword>
<dbReference type="RefSeq" id="WP_095265380.1">
    <property type="nucleotide sequence ID" value="NZ_NPBY01000036.1"/>
</dbReference>
<dbReference type="GO" id="GO:0016020">
    <property type="term" value="C:membrane"/>
    <property type="evidence" value="ECO:0007669"/>
    <property type="project" value="UniProtKB-SubCell"/>
</dbReference>
<dbReference type="InterPro" id="IPR007235">
    <property type="entry name" value="Glyco_trans_28_C"/>
</dbReference>
<keyword evidence="3" id="KW-0328">Glycosyltransferase</keyword>
<evidence type="ECO:0000259" key="6">
    <source>
        <dbReference type="Pfam" id="PF06925"/>
    </source>
</evidence>
<evidence type="ECO:0000256" key="4">
    <source>
        <dbReference type="ARBA" id="ARBA00022679"/>
    </source>
</evidence>
<dbReference type="Proteomes" id="UP000215596">
    <property type="component" value="Unassembled WGS sequence"/>
</dbReference>
<gene>
    <name evidence="7" type="ORF">CHH67_11750</name>
</gene>
<dbReference type="PANTHER" id="PTHR43025:SF3">
    <property type="entry name" value="MONOGALACTOSYLDIACYLGLYCEROL SYNTHASE 1, CHLOROPLASTIC"/>
    <property type="match status" value="1"/>
</dbReference>
<evidence type="ECO:0000313" key="7">
    <source>
        <dbReference type="EMBL" id="PAD76589.1"/>
    </source>
</evidence>
<dbReference type="OrthoDB" id="9815663at2"/>
<comment type="caution">
    <text evidence="7">The sequence shown here is derived from an EMBL/GenBank/DDBJ whole genome shotgun (WGS) entry which is preliminary data.</text>
</comment>
<dbReference type="InterPro" id="IPR009695">
    <property type="entry name" value="Diacylglyc_glucosyltr_N"/>
</dbReference>
<comment type="similarity">
    <text evidence="2">Belongs to the glycosyltransferase 28 family.</text>
</comment>
<sequence length="406" mass="45437">MKSMNEHDILILTGSLGEGHNQASKAIVESAKRNYPHLSVKVVDYMELTHPKLHTAGQYFFVQWMKHFPSVYGYLFQKTRDDSGLIQLLRRLSSFNVHKISDLLEEVKPAVIVSTFPPAAAAVAMLKAMGLTSVPTATVITDHTDHSYWIHSHTDHYMVGSEVVQKALLNKGIPASKISVTGIPVHPVFSQPVNRHALRRQYGLTSRHRVVLIMGGGEGMIDKEVTELINSGAYSPDIRFIIICGRNVKLYHLLQEELGEHPQTRIMGYVDRMHELMAVADLIVTKAGGLTVSEALTMERPMLLFKPLPGQEQDNADYLVGIGVARQAMEGELQQQLLRLIMNPRALGDMERKAAVFTHKESALSVLRRLLAIQHSFRRSAQWTGAVAPSYEALNREAYSSQYMNH</sequence>
<evidence type="ECO:0000256" key="2">
    <source>
        <dbReference type="ARBA" id="ARBA00006962"/>
    </source>
</evidence>
<dbReference type="Pfam" id="PF04101">
    <property type="entry name" value="Glyco_tran_28_C"/>
    <property type="match status" value="1"/>
</dbReference>
<name>A0A268ETY7_9BACL</name>
<reference evidence="7 8" key="1">
    <citation type="submission" date="2017-07" db="EMBL/GenBank/DDBJ databases">
        <title>Isolation and whole genome analysis of endospore-forming bacteria from heroin.</title>
        <authorList>
            <person name="Kalinowski J."/>
            <person name="Ahrens B."/>
            <person name="Al-Dilaimi A."/>
            <person name="Winkler A."/>
            <person name="Wibberg D."/>
            <person name="Schleenbecker U."/>
            <person name="Ruckert C."/>
            <person name="Wolfel R."/>
            <person name="Grass G."/>
        </authorList>
    </citation>
    <scope>NUCLEOTIDE SEQUENCE [LARGE SCALE GENOMIC DNA]</scope>
    <source>
        <strain evidence="7 8">7537-G1</strain>
    </source>
</reference>
<evidence type="ECO:0000313" key="8">
    <source>
        <dbReference type="Proteomes" id="UP000215596"/>
    </source>
</evidence>
<evidence type="ECO:0000256" key="1">
    <source>
        <dbReference type="ARBA" id="ARBA00004370"/>
    </source>
</evidence>
<evidence type="ECO:0000256" key="3">
    <source>
        <dbReference type="ARBA" id="ARBA00022676"/>
    </source>
</evidence>
<dbReference type="AlphaFoldDB" id="A0A268ETY7"/>
<dbReference type="GO" id="GO:0009247">
    <property type="term" value="P:glycolipid biosynthetic process"/>
    <property type="evidence" value="ECO:0007669"/>
    <property type="project" value="InterPro"/>
</dbReference>
<dbReference type="GO" id="GO:0016758">
    <property type="term" value="F:hexosyltransferase activity"/>
    <property type="evidence" value="ECO:0007669"/>
    <property type="project" value="InterPro"/>
</dbReference>
<feature type="domain" description="Diacylglycerol glucosyltransferase N-terminal" evidence="6">
    <location>
        <begin position="20"/>
        <end position="185"/>
    </location>
</feature>
<comment type="subcellular location">
    <subcellularLocation>
        <location evidence="1">Membrane</location>
    </subcellularLocation>
</comment>
<dbReference type="InterPro" id="IPR050519">
    <property type="entry name" value="Glycosyltransf_28_UgtP"/>
</dbReference>
<dbReference type="EMBL" id="NPBY01000036">
    <property type="protein sequence ID" value="PAD76589.1"/>
    <property type="molecule type" value="Genomic_DNA"/>
</dbReference>
<dbReference type="PANTHER" id="PTHR43025">
    <property type="entry name" value="MONOGALACTOSYLDIACYLGLYCEROL SYNTHASE"/>
    <property type="match status" value="1"/>
</dbReference>
<evidence type="ECO:0000259" key="5">
    <source>
        <dbReference type="Pfam" id="PF04101"/>
    </source>
</evidence>
<organism evidence="7 8">
    <name type="scientific">Paenibacillus campinasensis</name>
    <dbReference type="NCBI Taxonomy" id="66347"/>
    <lineage>
        <taxon>Bacteria</taxon>
        <taxon>Bacillati</taxon>
        <taxon>Bacillota</taxon>
        <taxon>Bacilli</taxon>
        <taxon>Bacillales</taxon>
        <taxon>Paenibacillaceae</taxon>
        <taxon>Paenibacillus</taxon>
    </lineage>
</organism>
<proteinExistence type="inferred from homology"/>
<protein>
    <submittedName>
        <fullName evidence="7">Galactosyldiacylglycerol synthase</fullName>
    </submittedName>
</protein>
<dbReference type="Gene3D" id="3.40.50.2000">
    <property type="entry name" value="Glycogen Phosphorylase B"/>
    <property type="match status" value="1"/>
</dbReference>
<dbReference type="Pfam" id="PF06925">
    <property type="entry name" value="MGDG_synth"/>
    <property type="match status" value="1"/>
</dbReference>
<dbReference type="SUPFAM" id="SSF53756">
    <property type="entry name" value="UDP-Glycosyltransferase/glycogen phosphorylase"/>
    <property type="match status" value="1"/>
</dbReference>
<feature type="domain" description="Glycosyl transferase family 28 C-terminal" evidence="5">
    <location>
        <begin position="235"/>
        <end position="361"/>
    </location>
</feature>